<protein>
    <submittedName>
        <fullName evidence="4 5">Uncharacterized protein LOC117233854 isoform X1</fullName>
    </submittedName>
</protein>
<evidence type="ECO:0000313" key="3">
    <source>
        <dbReference type="Proteomes" id="UP000504631"/>
    </source>
</evidence>
<dbReference type="GO" id="GO:0031902">
    <property type="term" value="C:late endosome membrane"/>
    <property type="evidence" value="ECO:0007669"/>
    <property type="project" value="TreeGrafter"/>
</dbReference>
<evidence type="ECO:0000313" key="4">
    <source>
        <dbReference type="RefSeq" id="XP_033350377.1"/>
    </source>
</evidence>
<evidence type="ECO:0000259" key="2">
    <source>
        <dbReference type="Pfam" id="PF05050"/>
    </source>
</evidence>
<dbReference type="RefSeq" id="XP_033350377.1">
    <property type="nucleotide sequence ID" value="XM_033494486.1"/>
</dbReference>
<dbReference type="PANTHER" id="PTHR34009:SF2">
    <property type="entry name" value="PROTEIN STAR"/>
    <property type="match status" value="1"/>
</dbReference>
<dbReference type="InterPro" id="IPR053202">
    <property type="entry name" value="EGF_Rcpt_Signaling_Reg"/>
</dbReference>
<feature type="domain" description="Methyltransferase FkbM" evidence="2">
    <location>
        <begin position="148"/>
        <end position="311"/>
    </location>
</feature>
<keyword evidence="3" id="KW-1185">Reference proteome</keyword>
<dbReference type="GO" id="GO:0005886">
    <property type="term" value="C:plasma membrane"/>
    <property type="evidence" value="ECO:0007669"/>
    <property type="project" value="TreeGrafter"/>
</dbReference>
<keyword evidence="1" id="KW-0472">Membrane</keyword>
<sequence length="341" mass="39770">MSGTDSHSQHAYIYILRPFWNRWKWYAVIALLGIGSIILIRQFIFASYFPLNQLGHNAYSEELNQDVLNRWYNFTNVVKWYNGKIQSPSDPAHWQRYMTDIRRQWIFREYNPDQPYNLENPEIEDQSMGQAEHIRKIFKDKKNGFFVECGAYDGETRSNTLVLERYFDWNGLLVEADPLNFSKMLRKNRKAYLTPTCLATEPFPSVNSFLMADNVGRLHEPNASDSHLPNSPDVAHSGVHISVQCFPFIDLMAALNVTTVNYFSLDIEGHELQVLKTIPFDMINIETLSVEFSHVEEGKKELIGFMESKGYYVYSMVIRSDNLAHDIIFVKYDEKFNSLIE</sequence>
<dbReference type="InterPro" id="IPR029063">
    <property type="entry name" value="SAM-dependent_MTases_sf"/>
</dbReference>
<dbReference type="InterPro" id="IPR006342">
    <property type="entry name" value="FkbM_mtfrase"/>
</dbReference>
<reference evidence="4 5" key="1">
    <citation type="submission" date="2025-04" db="UniProtKB">
        <authorList>
            <consortium name="RefSeq"/>
        </authorList>
    </citation>
    <scope>IDENTIFICATION</scope>
    <source>
        <tissue evidence="4 5">Muscle</tissue>
    </source>
</reference>
<dbReference type="GeneID" id="117233854"/>
<keyword evidence="1" id="KW-0812">Transmembrane</keyword>
<dbReference type="GO" id="GO:0016197">
    <property type="term" value="P:endosomal transport"/>
    <property type="evidence" value="ECO:0007669"/>
    <property type="project" value="TreeGrafter"/>
</dbReference>
<dbReference type="AlphaFoldDB" id="A0A6J3KEF2"/>
<evidence type="ECO:0000313" key="5">
    <source>
        <dbReference type="RefSeq" id="XP_033350379.1"/>
    </source>
</evidence>
<accession>A0A6J3KEF2</accession>
<keyword evidence="1" id="KW-1133">Transmembrane helix</keyword>
<gene>
    <name evidence="4 5" type="primary">LOC117233854</name>
</gene>
<dbReference type="GO" id="GO:0005789">
    <property type="term" value="C:endoplasmic reticulum membrane"/>
    <property type="evidence" value="ECO:0007669"/>
    <property type="project" value="TreeGrafter"/>
</dbReference>
<feature type="transmembrane region" description="Helical" evidence="1">
    <location>
        <begin position="25"/>
        <end position="49"/>
    </location>
</feature>
<dbReference type="PANTHER" id="PTHR34009">
    <property type="entry name" value="PROTEIN STAR"/>
    <property type="match status" value="1"/>
</dbReference>
<dbReference type="Gene3D" id="3.40.50.150">
    <property type="entry name" value="Vaccinia Virus protein VP39"/>
    <property type="match status" value="1"/>
</dbReference>
<dbReference type="RefSeq" id="XP_033350379.1">
    <property type="nucleotide sequence ID" value="XM_033494488.1"/>
</dbReference>
<dbReference type="GO" id="GO:0006888">
    <property type="term" value="P:endoplasmic reticulum to Golgi vesicle-mediated transport"/>
    <property type="evidence" value="ECO:0007669"/>
    <property type="project" value="TreeGrafter"/>
</dbReference>
<dbReference type="GO" id="GO:0005794">
    <property type="term" value="C:Golgi apparatus"/>
    <property type="evidence" value="ECO:0007669"/>
    <property type="project" value="TreeGrafter"/>
</dbReference>
<evidence type="ECO:0000256" key="1">
    <source>
        <dbReference type="SAM" id="Phobius"/>
    </source>
</evidence>
<proteinExistence type="predicted"/>
<name>A0A6J3KEF2_9HYME</name>
<dbReference type="KEGG" id="bvk:117233854"/>
<dbReference type="Proteomes" id="UP000504631">
    <property type="component" value="Unplaced"/>
</dbReference>
<dbReference type="SUPFAM" id="SSF53335">
    <property type="entry name" value="S-adenosyl-L-methionine-dependent methyltransferases"/>
    <property type="match status" value="1"/>
</dbReference>
<organism evidence="3 5">
    <name type="scientific">Bombus vosnesenskii</name>
    <dbReference type="NCBI Taxonomy" id="207650"/>
    <lineage>
        <taxon>Eukaryota</taxon>
        <taxon>Metazoa</taxon>
        <taxon>Ecdysozoa</taxon>
        <taxon>Arthropoda</taxon>
        <taxon>Hexapoda</taxon>
        <taxon>Insecta</taxon>
        <taxon>Pterygota</taxon>
        <taxon>Neoptera</taxon>
        <taxon>Endopterygota</taxon>
        <taxon>Hymenoptera</taxon>
        <taxon>Apocrita</taxon>
        <taxon>Aculeata</taxon>
        <taxon>Apoidea</taxon>
        <taxon>Anthophila</taxon>
        <taxon>Apidae</taxon>
        <taxon>Bombus</taxon>
        <taxon>Pyrobombus</taxon>
    </lineage>
</organism>
<dbReference type="Pfam" id="PF05050">
    <property type="entry name" value="Methyltransf_21"/>
    <property type="match status" value="1"/>
</dbReference>